<dbReference type="InterPro" id="IPR037066">
    <property type="entry name" value="Plug_dom_sf"/>
</dbReference>
<comment type="subcellular location">
    <subcellularLocation>
        <location evidence="1">Cell outer membrane</location>
        <topology evidence="1">Multi-pass membrane protein</topology>
    </subcellularLocation>
</comment>
<evidence type="ECO:0000313" key="4">
    <source>
        <dbReference type="EMBL" id="GGG92295.1"/>
    </source>
</evidence>
<dbReference type="InterPro" id="IPR008969">
    <property type="entry name" value="CarboxyPept-like_regulatory"/>
</dbReference>
<dbReference type="Pfam" id="PF07715">
    <property type="entry name" value="Plug"/>
    <property type="match status" value="1"/>
</dbReference>
<feature type="domain" description="TonB-dependent receptor plug" evidence="3">
    <location>
        <begin position="115"/>
        <end position="226"/>
    </location>
</feature>
<dbReference type="InterPro" id="IPR023997">
    <property type="entry name" value="TonB-dep_OMP_SusC/RagA_CS"/>
</dbReference>
<dbReference type="AlphaFoldDB" id="A0A917HWF0"/>
<keyword evidence="2" id="KW-0732">Signal</keyword>
<name>A0A917HWF0_9SPHI</name>
<dbReference type="NCBIfam" id="TIGR04056">
    <property type="entry name" value="OMP_RagA_SusC"/>
    <property type="match status" value="1"/>
</dbReference>
<dbReference type="Pfam" id="PF13715">
    <property type="entry name" value="CarbopepD_reg_2"/>
    <property type="match status" value="1"/>
</dbReference>
<keyword evidence="1" id="KW-0812">Transmembrane</keyword>
<reference evidence="4" key="1">
    <citation type="journal article" date="2014" name="Int. J. Syst. Evol. Microbiol.">
        <title>Complete genome sequence of Corynebacterium casei LMG S-19264T (=DSM 44701T), isolated from a smear-ripened cheese.</title>
        <authorList>
            <consortium name="US DOE Joint Genome Institute (JGI-PGF)"/>
            <person name="Walter F."/>
            <person name="Albersmeier A."/>
            <person name="Kalinowski J."/>
            <person name="Ruckert C."/>
        </authorList>
    </citation>
    <scope>NUCLEOTIDE SEQUENCE</scope>
    <source>
        <strain evidence="4">CGMCC 1.12195</strain>
    </source>
</reference>
<evidence type="ECO:0000313" key="5">
    <source>
        <dbReference type="Proteomes" id="UP000660862"/>
    </source>
</evidence>
<proteinExistence type="inferred from homology"/>
<keyword evidence="1" id="KW-0998">Cell outer membrane</keyword>
<dbReference type="Proteomes" id="UP000660862">
    <property type="component" value="Unassembled WGS sequence"/>
</dbReference>
<dbReference type="RefSeq" id="WP_188506720.1">
    <property type="nucleotide sequence ID" value="NZ_BMER01000002.1"/>
</dbReference>
<feature type="chain" id="PRO_5037041731" evidence="2">
    <location>
        <begin position="25"/>
        <end position="1036"/>
    </location>
</feature>
<gene>
    <name evidence="4" type="ORF">GCM10007415_28790</name>
</gene>
<keyword evidence="1" id="KW-1134">Transmembrane beta strand</keyword>
<organism evidence="4 5">
    <name type="scientific">Parapedobacter pyrenivorans</name>
    <dbReference type="NCBI Taxonomy" id="1305674"/>
    <lineage>
        <taxon>Bacteria</taxon>
        <taxon>Pseudomonadati</taxon>
        <taxon>Bacteroidota</taxon>
        <taxon>Sphingobacteriia</taxon>
        <taxon>Sphingobacteriales</taxon>
        <taxon>Sphingobacteriaceae</taxon>
        <taxon>Parapedobacter</taxon>
    </lineage>
</organism>
<evidence type="ECO:0000259" key="3">
    <source>
        <dbReference type="Pfam" id="PF07715"/>
    </source>
</evidence>
<dbReference type="InterPro" id="IPR023996">
    <property type="entry name" value="TonB-dep_OMP_SusC/RagA"/>
</dbReference>
<evidence type="ECO:0000256" key="1">
    <source>
        <dbReference type="PROSITE-ProRule" id="PRU01360"/>
    </source>
</evidence>
<dbReference type="InterPro" id="IPR012910">
    <property type="entry name" value="Plug_dom"/>
</dbReference>
<keyword evidence="1" id="KW-0813">Transport</keyword>
<dbReference type="EMBL" id="BMER01000002">
    <property type="protein sequence ID" value="GGG92295.1"/>
    <property type="molecule type" value="Genomic_DNA"/>
</dbReference>
<keyword evidence="5" id="KW-1185">Reference proteome</keyword>
<reference evidence="4" key="2">
    <citation type="submission" date="2020-09" db="EMBL/GenBank/DDBJ databases">
        <authorList>
            <person name="Sun Q."/>
            <person name="Zhou Y."/>
        </authorList>
    </citation>
    <scope>NUCLEOTIDE SEQUENCE</scope>
    <source>
        <strain evidence="4">CGMCC 1.12195</strain>
    </source>
</reference>
<protein>
    <submittedName>
        <fullName evidence="4">SusC/RagA family TonB-linked outer membrane protein</fullName>
    </submittedName>
</protein>
<dbReference type="GO" id="GO:0009279">
    <property type="term" value="C:cell outer membrane"/>
    <property type="evidence" value="ECO:0007669"/>
    <property type="project" value="UniProtKB-SubCell"/>
</dbReference>
<dbReference type="PROSITE" id="PS52016">
    <property type="entry name" value="TONB_DEPENDENT_REC_3"/>
    <property type="match status" value="1"/>
</dbReference>
<dbReference type="Gene3D" id="2.60.40.1120">
    <property type="entry name" value="Carboxypeptidase-like, regulatory domain"/>
    <property type="match status" value="1"/>
</dbReference>
<dbReference type="NCBIfam" id="TIGR04057">
    <property type="entry name" value="SusC_RagA_signa"/>
    <property type="match status" value="1"/>
</dbReference>
<dbReference type="SUPFAM" id="SSF49464">
    <property type="entry name" value="Carboxypeptidase regulatory domain-like"/>
    <property type="match status" value="1"/>
</dbReference>
<comment type="caution">
    <text evidence="4">The sequence shown here is derived from an EMBL/GenBank/DDBJ whole genome shotgun (WGS) entry which is preliminary data.</text>
</comment>
<sequence length="1036" mass="116724">MNNLTNKTIHLLVSLLLWAGFLQAQVNGTVKDEYGSILQGVTVTSANGKNVAATDKNGDYEVRINDDSKHLVFSMRGYLSQTNEVTDGALNVTMKRAETYDLDEKLYFGNYTQQKKDVTASTAEVTSEELRRSPVGNLSMSLAGRLPGLFTRETYSEPARTNTELWLRGSSSPNGGTAMIVIDGFPYDYNGNELFEYITANEVESISVLKDASAQALYGIHGANGVIVITTKRGIKQPLRIDAEINRTFEQRTTTPPHIGSADFVRLRNQAGYNDGNGAYSYFSQVAEDGFVAGEDRDYFPDNNWRAMNAKDLTQMSRMNLNLTGGGDHAVFYTNVNVLHQDGMWKVDPTTTDYNPNNSFVWANIRSNVDVNLSKYFSIGVNLSGNVKRERTPGGHAVELTYGGNWDGFAKRIWYRFFTLPPYNYGPTTPLVQDPETGEVSGGEVVVTETEPITSWAVINRLGYDQYTVTNIYAQFAPKLDLSFLTPGLSLSGNYGYQTNAVKGLFVNRTYEEWVRTKDYSELEFEKIRTQVNTPLQYRSSTQFYYNLNYKGVLSYHRKFKNIHAVSAMAYSFYQHLNKAGAGLPYKRVNSGVSATYGFDSRYLVKFDLGYSGSEQYSRQNRFTVFPAISAGWVATNESFLKANPVLTYLKFRGSWGKTGNDRGIGRYVYLDNVTLTGGGFGFLGGHNVNEGQVANPLLDPEIITKKNLGVDLSLFNNVTLSVDAYNERTENGVTSAISKTPDYQGVPLGNYPRTNVGVFENKGYEVALDFTRDVTRDLTVSFGGWLAYNKNKIIFWDESERAEDYAYRLRQEGYPIGQDWGYMVDDHNGNGYFNSQDEIDNSGLTYEIGTPRPGYLKYYDLNADGKINDKDKVPLGNGTLPNFFYAFHGGFKYKNFDLNFLFQGIADYWTIDMSNSRVEYNFEGMYSEWHKTAWTADRYANGEKITYPALSAKKNSNHEPSNFFVEDKSYLRLKNLEMGYTFKAYNGIRFFLSGQNLLTWDKLDHDIYGPEGHYDGGIEGIPVYRLYNVGLSIKF</sequence>
<keyword evidence="1" id="KW-0472">Membrane</keyword>
<evidence type="ECO:0000256" key="2">
    <source>
        <dbReference type="SAM" id="SignalP"/>
    </source>
</evidence>
<feature type="signal peptide" evidence="2">
    <location>
        <begin position="1"/>
        <end position="24"/>
    </location>
</feature>
<dbReference type="InterPro" id="IPR039426">
    <property type="entry name" value="TonB-dep_rcpt-like"/>
</dbReference>
<dbReference type="SUPFAM" id="SSF56935">
    <property type="entry name" value="Porins"/>
    <property type="match status" value="1"/>
</dbReference>
<dbReference type="Gene3D" id="2.170.130.10">
    <property type="entry name" value="TonB-dependent receptor, plug domain"/>
    <property type="match status" value="1"/>
</dbReference>
<accession>A0A917HWF0</accession>
<comment type="similarity">
    <text evidence="1">Belongs to the TonB-dependent receptor family.</text>
</comment>